<dbReference type="GO" id="GO:0005829">
    <property type="term" value="C:cytosol"/>
    <property type="evidence" value="ECO:0007669"/>
    <property type="project" value="TreeGrafter"/>
</dbReference>
<evidence type="ECO:0000256" key="13">
    <source>
        <dbReference type="RuleBase" id="RU362085"/>
    </source>
</evidence>
<comment type="function">
    <text evidence="10 13">The main replicative DNA helicase, it participates in initiation and elongation during chromosome replication. Travels ahead of the DNA replisome, separating dsDNA into templates for DNA synthesis. A processive ATP-dependent 5'-3' DNA helicase it has DNA-dependent ATPase activity.</text>
</comment>
<dbReference type="Pfam" id="PF03796">
    <property type="entry name" value="DnaB_C"/>
    <property type="match status" value="1"/>
</dbReference>
<comment type="similarity">
    <text evidence="1 13">Belongs to the helicase family. DnaB subfamily.</text>
</comment>
<comment type="catalytic activity">
    <reaction evidence="11 13">
        <text>ATP + H2O = ADP + phosphate + H(+)</text>
        <dbReference type="Rhea" id="RHEA:13065"/>
        <dbReference type="ChEBI" id="CHEBI:15377"/>
        <dbReference type="ChEBI" id="CHEBI:15378"/>
        <dbReference type="ChEBI" id="CHEBI:30616"/>
        <dbReference type="ChEBI" id="CHEBI:43474"/>
        <dbReference type="ChEBI" id="CHEBI:456216"/>
        <dbReference type="EC" id="5.6.2.3"/>
    </reaction>
</comment>
<dbReference type="EC" id="5.6.2.3" evidence="12 13"/>
<accession>A0A3P3XTV6</accession>
<keyword evidence="5 13" id="KW-0378">Hydrolase</keyword>
<dbReference type="FunFam" id="1.10.860.10:FF:000001">
    <property type="entry name" value="Replicative DNA helicase"/>
    <property type="match status" value="1"/>
</dbReference>
<dbReference type="GO" id="GO:0043139">
    <property type="term" value="F:5'-3' DNA helicase activity"/>
    <property type="evidence" value="ECO:0007669"/>
    <property type="project" value="UniProtKB-EC"/>
</dbReference>
<dbReference type="GO" id="GO:0005524">
    <property type="term" value="F:ATP binding"/>
    <property type="evidence" value="ECO:0007669"/>
    <property type="project" value="UniProtKB-UniRule"/>
</dbReference>
<evidence type="ECO:0000256" key="4">
    <source>
        <dbReference type="ARBA" id="ARBA00022741"/>
    </source>
</evidence>
<dbReference type="InterPro" id="IPR027417">
    <property type="entry name" value="P-loop_NTPase"/>
</dbReference>
<evidence type="ECO:0000256" key="10">
    <source>
        <dbReference type="ARBA" id="ARBA00044932"/>
    </source>
</evidence>
<dbReference type="InterPro" id="IPR007692">
    <property type="entry name" value="DNA_helicase_DnaB"/>
</dbReference>
<evidence type="ECO:0000256" key="6">
    <source>
        <dbReference type="ARBA" id="ARBA00022806"/>
    </source>
</evidence>
<dbReference type="InterPro" id="IPR003593">
    <property type="entry name" value="AAA+_ATPase"/>
</dbReference>
<dbReference type="InterPro" id="IPR007693">
    <property type="entry name" value="DNA_helicase_DnaB-like_N"/>
</dbReference>
<dbReference type="EMBL" id="FWDO01000007">
    <property type="protein sequence ID" value="SLM19720.1"/>
    <property type="molecule type" value="Genomic_DNA"/>
</dbReference>
<dbReference type="Gene3D" id="3.40.50.300">
    <property type="entry name" value="P-loop containing nucleotide triphosphate hydrolases"/>
    <property type="match status" value="1"/>
</dbReference>
<keyword evidence="3 13" id="KW-0235">DNA replication</keyword>
<evidence type="ECO:0000256" key="2">
    <source>
        <dbReference type="ARBA" id="ARBA00022515"/>
    </source>
</evidence>
<sequence length="448" mass="50267">MAGPSLKDTMPLYNGDAEQACLGALLIDPESINSVLKYLRSESFYEPANQEIFESLLAMHEKGQKPDLITLSEELRSRGSLERVGGSAYVASLASFTPSAANIEYYARIVQEMSTRRRLIQVSSEMAAMAHEETMDIDRVLDELQAKIFEISQNRRTAEYHSAKEIVTETMLLIEKLSTNPEAFTGIPSGLTDLDAMTSGFQNSEFIVIGARPSVGKTALALTIAAHASIDLKIPTAFFSLEMSESAIMLRLISSEAHIPAERIRTGRIRTTDYDSLMEAAARIYEAPLYIVDMPNMKLLELRTMARRLVLERGIRILFVDYLTLITHENADLPRWEQISAISRSLKALARELNIPVVALSQLKREAEGKQPTLADLRESGSIEQDADLILFLHRDREMTKGHDQQSDQMETDLVVAKQRNGPIGKTSVWFKSSYAKFVNMERHEHKQ</sequence>
<reference evidence="15" key="1">
    <citation type="submission" date="2017-02" db="EMBL/GenBank/DDBJ databases">
        <authorList>
            <person name="Regsiter A."/>
            <person name="William W."/>
        </authorList>
    </citation>
    <scope>NUCLEOTIDE SEQUENCE</scope>
    <source>
        <strain evidence="15">BdmA 4</strain>
    </source>
</reference>
<keyword evidence="8 13" id="KW-0238">DNA-binding</keyword>
<dbReference type="SMART" id="SM00382">
    <property type="entry name" value="AAA"/>
    <property type="match status" value="1"/>
</dbReference>
<dbReference type="GO" id="GO:0006269">
    <property type="term" value="P:DNA replication, synthesis of primer"/>
    <property type="evidence" value="ECO:0007669"/>
    <property type="project" value="UniProtKB-UniRule"/>
</dbReference>
<evidence type="ECO:0000313" key="15">
    <source>
        <dbReference type="EMBL" id="SLM19720.1"/>
    </source>
</evidence>
<dbReference type="SUPFAM" id="SSF48024">
    <property type="entry name" value="N-terminal domain of DnaB helicase"/>
    <property type="match status" value="1"/>
</dbReference>
<keyword evidence="4 13" id="KW-0547">Nucleotide-binding</keyword>
<keyword evidence="9" id="KW-0413">Isomerase</keyword>
<evidence type="ECO:0000256" key="3">
    <source>
        <dbReference type="ARBA" id="ARBA00022705"/>
    </source>
</evidence>
<dbReference type="SUPFAM" id="SSF52540">
    <property type="entry name" value="P-loop containing nucleoside triphosphate hydrolases"/>
    <property type="match status" value="1"/>
</dbReference>
<evidence type="ECO:0000256" key="8">
    <source>
        <dbReference type="ARBA" id="ARBA00023125"/>
    </source>
</evidence>
<feature type="domain" description="SF4 helicase" evidence="14">
    <location>
        <begin position="180"/>
        <end position="445"/>
    </location>
</feature>
<dbReference type="PANTHER" id="PTHR30153">
    <property type="entry name" value="REPLICATIVE DNA HELICASE DNAB"/>
    <property type="match status" value="1"/>
</dbReference>
<dbReference type="InterPro" id="IPR036185">
    <property type="entry name" value="DNA_heli_DnaB-like_N_sf"/>
</dbReference>
<organism evidence="15">
    <name type="scientific">uncultured spirochete</name>
    <dbReference type="NCBI Taxonomy" id="156406"/>
    <lineage>
        <taxon>Bacteria</taxon>
        <taxon>Pseudomonadati</taxon>
        <taxon>Spirochaetota</taxon>
        <taxon>Spirochaetia</taxon>
        <taxon>Spirochaetales</taxon>
        <taxon>environmental samples</taxon>
    </lineage>
</organism>
<evidence type="ECO:0000256" key="1">
    <source>
        <dbReference type="ARBA" id="ARBA00008428"/>
    </source>
</evidence>
<name>A0A3P3XTV6_9SPIR</name>
<protein>
    <recommendedName>
        <fullName evidence="12 13">Replicative DNA helicase</fullName>
        <ecNumber evidence="12 13">5.6.2.3</ecNumber>
    </recommendedName>
</protein>
<evidence type="ECO:0000256" key="5">
    <source>
        <dbReference type="ARBA" id="ARBA00022801"/>
    </source>
</evidence>
<dbReference type="GO" id="GO:0003677">
    <property type="term" value="F:DNA binding"/>
    <property type="evidence" value="ECO:0007669"/>
    <property type="project" value="UniProtKB-UniRule"/>
</dbReference>
<dbReference type="AlphaFoldDB" id="A0A3P3XTV6"/>
<dbReference type="Pfam" id="PF00772">
    <property type="entry name" value="DnaB"/>
    <property type="match status" value="1"/>
</dbReference>
<evidence type="ECO:0000256" key="11">
    <source>
        <dbReference type="ARBA" id="ARBA00048954"/>
    </source>
</evidence>
<dbReference type="GO" id="GO:1990077">
    <property type="term" value="C:primosome complex"/>
    <property type="evidence" value="ECO:0007669"/>
    <property type="project" value="UniProtKB-UniRule"/>
</dbReference>
<dbReference type="InterPro" id="IPR016136">
    <property type="entry name" value="DNA_helicase_N/primase_C"/>
</dbReference>
<keyword evidence="7 13" id="KW-0067">ATP-binding</keyword>
<evidence type="ECO:0000256" key="9">
    <source>
        <dbReference type="ARBA" id="ARBA00023235"/>
    </source>
</evidence>
<dbReference type="PANTHER" id="PTHR30153:SF2">
    <property type="entry name" value="REPLICATIVE DNA HELICASE"/>
    <property type="match status" value="1"/>
</dbReference>
<dbReference type="NCBIfam" id="TIGR00665">
    <property type="entry name" value="DnaB"/>
    <property type="match status" value="1"/>
</dbReference>
<evidence type="ECO:0000256" key="7">
    <source>
        <dbReference type="ARBA" id="ARBA00022840"/>
    </source>
</evidence>
<gene>
    <name evidence="15" type="primary">dnaB</name>
    <name evidence="15" type="ORF">SPIRO4BDMA_70142</name>
</gene>
<keyword evidence="6 13" id="KW-0347">Helicase</keyword>
<dbReference type="CDD" id="cd00984">
    <property type="entry name" value="DnaB_C"/>
    <property type="match status" value="1"/>
</dbReference>
<dbReference type="Gene3D" id="1.10.860.10">
    <property type="entry name" value="DNAb Helicase, Chain A"/>
    <property type="match status" value="1"/>
</dbReference>
<dbReference type="PROSITE" id="PS51199">
    <property type="entry name" value="SF4_HELICASE"/>
    <property type="match status" value="1"/>
</dbReference>
<evidence type="ECO:0000256" key="12">
    <source>
        <dbReference type="NCBIfam" id="TIGR00665"/>
    </source>
</evidence>
<evidence type="ECO:0000259" key="14">
    <source>
        <dbReference type="PROSITE" id="PS51199"/>
    </source>
</evidence>
<keyword evidence="2 13" id="KW-0639">Primosome</keyword>
<dbReference type="GO" id="GO:0016887">
    <property type="term" value="F:ATP hydrolysis activity"/>
    <property type="evidence" value="ECO:0007669"/>
    <property type="project" value="RHEA"/>
</dbReference>
<dbReference type="InterPro" id="IPR007694">
    <property type="entry name" value="DNA_helicase_DnaB-like_C"/>
</dbReference>
<proteinExistence type="inferred from homology"/>